<feature type="compositionally biased region" description="Basic and acidic residues" evidence="2">
    <location>
        <begin position="255"/>
        <end position="268"/>
    </location>
</feature>
<dbReference type="GO" id="GO:0003676">
    <property type="term" value="F:nucleic acid binding"/>
    <property type="evidence" value="ECO:0007669"/>
    <property type="project" value="InterPro"/>
</dbReference>
<dbReference type="GO" id="GO:0005730">
    <property type="term" value="C:nucleolus"/>
    <property type="evidence" value="ECO:0007669"/>
    <property type="project" value="TreeGrafter"/>
</dbReference>
<dbReference type="Pfam" id="PF01585">
    <property type="entry name" value="G-patch"/>
    <property type="match status" value="1"/>
</dbReference>
<dbReference type="OrthoDB" id="10019757at2759"/>
<dbReference type="InParanoid" id="A0A1U8DEI2"/>
<reference evidence="5" key="1">
    <citation type="submission" date="2025-08" db="UniProtKB">
        <authorList>
            <consortium name="RefSeq"/>
        </authorList>
    </citation>
    <scope>IDENTIFICATION</scope>
</reference>
<protein>
    <recommendedName>
        <fullName evidence="1">G patch domain-containing protein 4</fullName>
    </recommendedName>
</protein>
<dbReference type="PROSITE" id="PS50174">
    <property type="entry name" value="G_PATCH"/>
    <property type="match status" value="1"/>
</dbReference>
<dbReference type="CTD" id="54865"/>
<feature type="domain" description="G-patch" evidence="3">
    <location>
        <begin position="1"/>
        <end position="46"/>
    </location>
</feature>
<keyword evidence="4" id="KW-1185">Reference proteome</keyword>
<dbReference type="PANTHER" id="PTHR23149:SF9">
    <property type="entry name" value="G PATCH DOMAIN-CONTAINING PROTEIN 4"/>
    <property type="match status" value="1"/>
</dbReference>
<dbReference type="STRING" id="38654.A0A1U8DEI2"/>
<dbReference type="InterPro" id="IPR050656">
    <property type="entry name" value="PINX1"/>
</dbReference>
<name>A0A1U8DEI2_ALLSI</name>
<evidence type="ECO:0000259" key="3">
    <source>
        <dbReference type="PROSITE" id="PS50174"/>
    </source>
</evidence>
<evidence type="ECO:0000256" key="2">
    <source>
        <dbReference type="SAM" id="MobiDB-lite"/>
    </source>
</evidence>
<feature type="compositionally biased region" description="Basic residues" evidence="2">
    <location>
        <begin position="289"/>
        <end position="300"/>
    </location>
</feature>
<dbReference type="InterPro" id="IPR000467">
    <property type="entry name" value="G_patch_dom"/>
</dbReference>
<feature type="region of interest" description="Disordered" evidence="2">
    <location>
        <begin position="210"/>
        <end position="300"/>
    </location>
</feature>
<dbReference type="GeneID" id="102386116"/>
<dbReference type="RefSeq" id="XP_014379663.1">
    <property type="nucleotide sequence ID" value="XM_014524177.2"/>
</dbReference>
<feature type="compositionally biased region" description="Acidic residues" evidence="2">
    <location>
        <begin position="229"/>
        <end position="243"/>
    </location>
</feature>
<sequence>MEFAEQQLQRHGWKRGKGLGKKENGIAEAIKVKVKCDTAGVGHDPAEQFTFHWWDHVFNKSAANIAVEVGEDGVQMKTLSETEAGISNKKPRKPPGAAGLVYGRFVKAATLTAGGEEPVQPASSSESSEDEEKLDLSTAGRLTDEQLIQVCGGRTAHKGARHGLTMSAKLARLEEQEQAFLAKYQQKEVMPMSSATECQQDSALALQGSCAAGREKRAKKRKRSQERVVEDEDPRSPGQEEEEEKGRKKKKKKRRQEERGEVLGDKVEPSAAEEQPTGCPGGLEQGSARAKRKKKRRQVE</sequence>
<dbReference type="KEGG" id="asn:102386116"/>
<evidence type="ECO:0000313" key="4">
    <source>
        <dbReference type="Proteomes" id="UP000189705"/>
    </source>
</evidence>
<dbReference type="eggNOG" id="KOG2809">
    <property type="taxonomic scope" value="Eukaryota"/>
</dbReference>
<organism evidence="4 5">
    <name type="scientific">Alligator sinensis</name>
    <name type="common">Chinese alligator</name>
    <dbReference type="NCBI Taxonomy" id="38654"/>
    <lineage>
        <taxon>Eukaryota</taxon>
        <taxon>Metazoa</taxon>
        <taxon>Chordata</taxon>
        <taxon>Craniata</taxon>
        <taxon>Vertebrata</taxon>
        <taxon>Euteleostomi</taxon>
        <taxon>Archelosauria</taxon>
        <taxon>Archosauria</taxon>
        <taxon>Crocodylia</taxon>
        <taxon>Alligatoridae</taxon>
        <taxon>Alligatorinae</taxon>
        <taxon>Alligator</taxon>
    </lineage>
</organism>
<gene>
    <name evidence="5" type="primary">GPATCH4</name>
</gene>
<feature type="region of interest" description="Disordered" evidence="2">
    <location>
        <begin position="1"/>
        <end position="20"/>
    </location>
</feature>
<dbReference type="Proteomes" id="UP000189705">
    <property type="component" value="Unplaced"/>
</dbReference>
<dbReference type="PANTHER" id="PTHR23149">
    <property type="entry name" value="G PATCH DOMAIN CONTAINING PROTEIN"/>
    <property type="match status" value="1"/>
</dbReference>
<evidence type="ECO:0000313" key="5">
    <source>
        <dbReference type="RefSeq" id="XP_014379663.1"/>
    </source>
</evidence>
<evidence type="ECO:0000256" key="1">
    <source>
        <dbReference type="ARBA" id="ARBA00040365"/>
    </source>
</evidence>
<dbReference type="AlphaFoldDB" id="A0A1U8DEI2"/>
<feature type="region of interest" description="Disordered" evidence="2">
    <location>
        <begin position="113"/>
        <end position="137"/>
    </location>
</feature>
<proteinExistence type="predicted"/>
<dbReference type="SMART" id="SM00443">
    <property type="entry name" value="G_patch"/>
    <property type="match status" value="1"/>
</dbReference>
<accession>A0A1U8DEI2</accession>